<keyword evidence="7" id="KW-0808">Transferase</keyword>
<dbReference type="PROSITE" id="PS50949">
    <property type="entry name" value="HTH_GNTR"/>
    <property type="match status" value="1"/>
</dbReference>
<keyword evidence="3" id="KW-0805">Transcription regulation</keyword>
<dbReference type="SMART" id="SM00345">
    <property type="entry name" value="HTH_GNTR"/>
    <property type="match status" value="1"/>
</dbReference>
<reference evidence="7" key="1">
    <citation type="submission" date="2022-01" db="EMBL/GenBank/DDBJ databases">
        <title>Novel species in genus Dyadobacter.</title>
        <authorList>
            <person name="Ma C."/>
        </authorList>
    </citation>
    <scope>NUCLEOTIDE SEQUENCE</scope>
    <source>
        <strain evidence="7">CY357</strain>
    </source>
</reference>
<dbReference type="Gene3D" id="1.10.10.10">
    <property type="entry name" value="Winged helix-like DNA-binding domain superfamily/Winged helix DNA-binding domain"/>
    <property type="match status" value="1"/>
</dbReference>
<evidence type="ECO:0000256" key="2">
    <source>
        <dbReference type="ARBA" id="ARBA00022898"/>
    </source>
</evidence>
<dbReference type="Gene3D" id="3.40.640.10">
    <property type="entry name" value="Type I PLP-dependent aspartate aminotransferase-like (Major domain)"/>
    <property type="match status" value="1"/>
</dbReference>
<dbReference type="RefSeq" id="WP_235176943.1">
    <property type="nucleotide sequence ID" value="NZ_JAKFFV010000003.1"/>
</dbReference>
<evidence type="ECO:0000313" key="8">
    <source>
        <dbReference type="Proteomes" id="UP001139411"/>
    </source>
</evidence>
<dbReference type="CDD" id="cd07377">
    <property type="entry name" value="WHTH_GntR"/>
    <property type="match status" value="1"/>
</dbReference>
<keyword evidence="5" id="KW-0804">Transcription</keyword>
<dbReference type="InterPro" id="IPR015424">
    <property type="entry name" value="PyrdxlP-dep_Trfase"/>
</dbReference>
<keyword evidence="4" id="KW-0238">DNA-binding</keyword>
<feature type="domain" description="HTH gntR-type" evidence="6">
    <location>
        <begin position="17"/>
        <end position="85"/>
    </location>
</feature>
<dbReference type="EMBL" id="JAKFFV010000003">
    <property type="protein sequence ID" value="MCF2497508.1"/>
    <property type="molecule type" value="Genomic_DNA"/>
</dbReference>
<dbReference type="InterPro" id="IPR004839">
    <property type="entry name" value="Aminotransferase_I/II_large"/>
</dbReference>
<dbReference type="GO" id="GO:0030170">
    <property type="term" value="F:pyridoxal phosphate binding"/>
    <property type="evidence" value="ECO:0007669"/>
    <property type="project" value="InterPro"/>
</dbReference>
<comment type="similarity">
    <text evidence="1">In the C-terminal section; belongs to the class-I pyridoxal-phosphate-dependent aminotransferase family.</text>
</comment>
<dbReference type="Proteomes" id="UP001139411">
    <property type="component" value="Unassembled WGS sequence"/>
</dbReference>
<dbReference type="GO" id="GO:0003700">
    <property type="term" value="F:DNA-binding transcription factor activity"/>
    <property type="evidence" value="ECO:0007669"/>
    <property type="project" value="InterPro"/>
</dbReference>
<dbReference type="PANTHER" id="PTHR46577">
    <property type="entry name" value="HTH-TYPE TRANSCRIPTIONAL REGULATORY PROTEIN GABR"/>
    <property type="match status" value="1"/>
</dbReference>
<dbReference type="InterPro" id="IPR051446">
    <property type="entry name" value="HTH_trans_reg/aminotransferase"/>
</dbReference>
<evidence type="ECO:0000313" key="7">
    <source>
        <dbReference type="EMBL" id="MCF2497508.1"/>
    </source>
</evidence>
<dbReference type="PANTHER" id="PTHR46577:SF1">
    <property type="entry name" value="HTH-TYPE TRANSCRIPTIONAL REGULATORY PROTEIN GABR"/>
    <property type="match status" value="1"/>
</dbReference>
<keyword evidence="7" id="KW-0032">Aminotransferase</keyword>
<dbReference type="CDD" id="cd00609">
    <property type="entry name" value="AAT_like"/>
    <property type="match status" value="1"/>
</dbReference>
<dbReference type="SUPFAM" id="SSF46785">
    <property type="entry name" value="Winged helix' DNA-binding domain"/>
    <property type="match status" value="1"/>
</dbReference>
<gene>
    <name evidence="7" type="ORF">L0661_04270</name>
</gene>
<evidence type="ECO:0000256" key="3">
    <source>
        <dbReference type="ARBA" id="ARBA00023015"/>
    </source>
</evidence>
<dbReference type="InterPro" id="IPR036388">
    <property type="entry name" value="WH-like_DNA-bd_sf"/>
</dbReference>
<evidence type="ECO:0000256" key="5">
    <source>
        <dbReference type="ARBA" id="ARBA00023163"/>
    </source>
</evidence>
<organism evidence="7 8">
    <name type="scientific">Dyadobacter chenhuakuii</name>
    <dbReference type="NCBI Taxonomy" id="2909339"/>
    <lineage>
        <taxon>Bacteria</taxon>
        <taxon>Pseudomonadati</taxon>
        <taxon>Bacteroidota</taxon>
        <taxon>Cytophagia</taxon>
        <taxon>Cytophagales</taxon>
        <taxon>Spirosomataceae</taxon>
        <taxon>Dyadobacter</taxon>
    </lineage>
</organism>
<dbReference type="Pfam" id="PF00392">
    <property type="entry name" value="GntR"/>
    <property type="match status" value="1"/>
</dbReference>
<dbReference type="InterPro" id="IPR036390">
    <property type="entry name" value="WH_DNA-bd_sf"/>
</dbReference>
<dbReference type="GO" id="GO:0008483">
    <property type="term" value="F:transaminase activity"/>
    <property type="evidence" value="ECO:0007669"/>
    <property type="project" value="UniProtKB-KW"/>
</dbReference>
<evidence type="ECO:0000256" key="1">
    <source>
        <dbReference type="ARBA" id="ARBA00005384"/>
    </source>
</evidence>
<keyword evidence="2" id="KW-0663">Pyridoxal phosphate</keyword>
<dbReference type="InterPro" id="IPR000524">
    <property type="entry name" value="Tscrpt_reg_HTH_GntR"/>
</dbReference>
<dbReference type="SUPFAM" id="SSF53383">
    <property type="entry name" value="PLP-dependent transferases"/>
    <property type="match status" value="1"/>
</dbReference>
<dbReference type="InterPro" id="IPR015421">
    <property type="entry name" value="PyrdxlP-dep_Trfase_major"/>
</dbReference>
<dbReference type="AlphaFoldDB" id="A0A9X1QBR7"/>
<protein>
    <submittedName>
        <fullName evidence="7">PLP-dependent aminotransferase family protein</fullName>
    </submittedName>
</protein>
<dbReference type="Pfam" id="PF00155">
    <property type="entry name" value="Aminotran_1_2"/>
    <property type="match status" value="1"/>
</dbReference>
<evidence type="ECO:0000256" key="4">
    <source>
        <dbReference type="ARBA" id="ARBA00023125"/>
    </source>
</evidence>
<name>A0A9X1QBR7_9BACT</name>
<sequence>MVQVLSTLLHVEKGSKQPVYLQIANQLMALIRNGTLQTGYRLLSTRQLATLLKVHRRTVVQAYDELLAQGWLESHTGNGTFVAKHLPEIQSAKKDMHAEKAIMPASKAGFHFKQAPHLDRAVLRNSTRLHLDDGFPDPRLAPLEDLSRAYRSQLLGANPYARLGYGDTKGASWLREELSAYLNETRGMKTLPDNILIVRGVIMGLYLVSTALLEPGDNVVVSAPGWFGANMNFTQAGANVLRLPADEHGIDVAALEQMCQKQKIRLVYVTSHHHYPTTVALRADRRLNLLKLAEQYGFIVFEDDYDCDFHYLSKPLMPLAGADPAGMVMYCGSFTKTISPAFRIGYLVGPADVISYLAKLRRIIDRQGDQMLENAIAELLHTGVIQRHLRKSVRIYKQRRDLFCDLLRSQLGDRVKFQVPDGGMAVWTQFDPNINLVKLAEKALQKDLYMSSGTSGIPAGNAYDEPPGSAIRLGFASSNAQELEESVEIIRNLLGNL</sequence>
<proteinExistence type="inferred from homology"/>
<accession>A0A9X1QBR7</accession>
<comment type="caution">
    <text evidence="7">The sequence shown here is derived from an EMBL/GenBank/DDBJ whole genome shotgun (WGS) entry which is preliminary data.</text>
</comment>
<dbReference type="GO" id="GO:0003677">
    <property type="term" value="F:DNA binding"/>
    <property type="evidence" value="ECO:0007669"/>
    <property type="project" value="UniProtKB-KW"/>
</dbReference>
<evidence type="ECO:0000259" key="6">
    <source>
        <dbReference type="PROSITE" id="PS50949"/>
    </source>
</evidence>